<dbReference type="InterPro" id="IPR003607">
    <property type="entry name" value="HD/PDEase_dom"/>
</dbReference>
<dbReference type="Gene3D" id="1.10.3210.10">
    <property type="entry name" value="Hypothetical protein af1432"/>
    <property type="match status" value="1"/>
</dbReference>
<reference evidence="2" key="2">
    <citation type="submission" date="2020-01" db="EMBL/GenBank/DDBJ databases">
        <authorList>
            <person name="Campanaro S."/>
        </authorList>
    </citation>
    <scope>NUCLEOTIDE SEQUENCE</scope>
    <source>
        <strain evidence="2">AS06rmzACSIP_7</strain>
    </source>
</reference>
<dbReference type="SUPFAM" id="SSF109604">
    <property type="entry name" value="HD-domain/PDEase-like"/>
    <property type="match status" value="1"/>
</dbReference>
<feature type="modified residue" description="4-aspartylphosphate" evidence="1">
    <location>
        <position position="57"/>
    </location>
</feature>
<organism evidence="2 3">
    <name type="scientific">Syntrophorhabdus aromaticivorans</name>
    <dbReference type="NCBI Taxonomy" id="328301"/>
    <lineage>
        <taxon>Bacteria</taxon>
        <taxon>Pseudomonadati</taxon>
        <taxon>Thermodesulfobacteriota</taxon>
        <taxon>Syntrophorhabdia</taxon>
        <taxon>Syntrophorhabdales</taxon>
        <taxon>Syntrophorhabdaceae</taxon>
        <taxon>Syntrophorhabdus</taxon>
    </lineage>
</organism>
<dbReference type="EMBL" id="JAAYEE010000041">
    <property type="protein sequence ID" value="NLW34352.1"/>
    <property type="molecule type" value="Genomic_DNA"/>
</dbReference>
<reference evidence="2" key="1">
    <citation type="journal article" date="2020" name="Biotechnol. Biofuels">
        <title>New insights from the biogas microbiome by comprehensive genome-resolved metagenomics of nearly 1600 species originating from multiple anaerobic digesters.</title>
        <authorList>
            <person name="Campanaro S."/>
            <person name="Treu L."/>
            <person name="Rodriguez-R L.M."/>
            <person name="Kovalovszki A."/>
            <person name="Ziels R.M."/>
            <person name="Maus I."/>
            <person name="Zhu X."/>
            <person name="Kougias P.G."/>
            <person name="Basile A."/>
            <person name="Luo G."/>
            <person name="Schluter A."/>
            <person name="Konstantinidis K.T."/>
            <person name="Angelidaki I."/>
        </authorList>
    </citation>
    <scope>NUCLEOTIDE SEQUENCE</scope>
    <source>
        <strain evidence="2">AS06rmzACSIP_7</strain>
    </source>
</reference>
<dbReference type="PANTHER" id="PTHR45228">
    <property type="entry name" value="CYCLIC DI-GMP PHOSPHODIESTERASE TM_0186-RELATED"/>
    <property type="match status" value="1"/>
</dbReference>
<evidence type="ECO:0000256" key="1">
    <source>
        <dbReference type="PROSITE-ProRule" id="PRU00169"/>
    </source>
</evidence>
<dbReference type="Pfam" id="PF13487">
    <property type="entry name" value="HD_5"/>
    <property type="match status" value="1"/>
</dbReference>
<proteinExistence type="predicted"/>
<dbReference type="Proteomes" id="UP000777265">
    <property type="component" value="Unassembled WGS sequence"/>
</dbReference>
<sequence>MMVQKKAGILLFDNRPGERMPIADILSMEETFHLDRPGRGAGLDFAREAKPDMIICDDSMPMGDVLDLCRHVRSDPELEATIIVLVRPFSDTEESAQGLEAGVDDWTEASTPPAVLINKIKAWLRIKNSRDESRAECRRLHDLNDVLDKNFKELAIILVKTLDTRIPGISERAEQARAIAEYIATKLKMDAHEKKYILLAAFLHEIGKVGLPEPIVRKHYRSLAMSEQALFHQHPLIGSMVVSAISGFKDSANFICHQLENYDGSGSPDGLMGREIPTGAKILRAIVFQEELGKGESAVQKIIDQLKRSSHKILDPIIAQHLIDYLDRRDGHLFPNTCRFEVDELKDGMILAEDVYASSGIKLLPKGAKLQEWMIRVLGERNYVDPIIGGVRVYKD</sequence>
<evidence type="ECO:0000313" key="2">
    <source>
        <dbReference type="EMBL" id="NLW34352.1"/>
    </source>
</evidence>
<evidence type="ECO:0000313" key="3">
    <source>
        <dbReference type="Proteomes" id="UP000777265"/>
    </source>
</evidence>
<dbReference type="AlphaFoldDB" id="A0A351U431"/>
<dbReference type="PROSITE" id="PS51832">
    <property type="entry name" value="HD_GYP"/>
    <property type="match status" value="1"/>
</dbReference>
<keyword evidence="1" id="KW-0597">Phosphoprotein</keyword>
<name>A0A351U431_9BACT</name>
<dbReference type="InterPro" id="IPR011006">
    <property type="entry name" value="CheY-like_superfamily"/>
</dbReference>
<dbReference type="InterPro" id="IPR037522">
    <property type="entry name" value="HD_GYP_dom"/>
</dbReference>
<dbReference type="PROSITE" id="PS50110">
    <property type="entry name" value="RESPONSE_REGULATORY"/>
    <property type="match status" value="1"/>
</dbReference>
<dbReference type="CDD" id="cd00077">
    <property type="entry name" value="HDc"/>
    <property type="match status" value="1"/>
</dbReference>
<dbReference type="InterPro" id="IPR001789">
    <property type="entry name" value="Sig_transdc_resp-reg_receiver"/>
</dbReference>
<accession>A0A351U431</accession>
<dbReference type="InterPro" id="IPR052020">
    <property type="entry name" value="Cyclic_di-GMP/3'3'-cGAMP_PDE"/>
</dbReference>
<comment type="caution">
    <text evidence="2">The sequence shown here is derived from an EMBL/GenBank/DDBJ whole genome shotgun (WGS) entry which is preliminary data.</text>
</comment>
<gene>
    <name evidence="2" type="ORF">GXY80_02565</name>
</gene>
<dbReference type="SMART" id="SM00448">
    <property type="entry name" value="REC"/>
    <property type="match status" value="1"/>
</dbReference>
<dbReference type="SUPFAM" id="SSF52172">
    <property type="entry name" value="CheY-like"/>
    <property type="match status" value="1"/>
</dbReference>
<dbReference type="Gene3D" id="3.40.50.2300">
    <property type="match status" value="1"/>
</dbReference>
<dbReference type="GO" id="GO:0000160">
    <property type="term" value="P:phosphorelay signal transduction system"/>
    <property type="evidence" value="ECO:0007669"/>
    <property type="project" value="InterPro"/>
</dbReference>
<protein>
    <submittedName>
        <fullName evidence="2">HD domain-containing protein</fullName>
    </submittedName>
</protein>
<dbReference type="STRING" id="909663.GCA_000512235_00934"/>